<gene>
    <name evidence="2" type="ORF">EVAR_94978_1</name>
</gene>
<comment type="caution">
    <text evidence="2">The sequence shown here is derived from an EMBL/GenBank/DDBJ whole genome shotgun (WGS) entry which is preliminary data.</text>
</comment>
<keyword evidence="3" id="KW-1185">Reference proteome</keyword>
<evidence type="ECO:0000313" key="2">
    <source>
        <dbReference type="EMBL" id="GBP30133.1"/>
    </source>
</evidence>
<accession>A0A4C1UUG0</accession>
<sequence length="83" mass="9129">MCQIAWANGILPSDLKKKTPISGSEDTSHASEIDRDRHIKAAGAQVPREACRPIESRTYHKGKLRSALNRHSLTVVDSGCYTP</sequence>
<feature type="compositionally biased region" description="Basic and acidic residues" evidence="1">
    <location>
        <begin position="26"/>
        <end position="39"/>
    </location>
</feature>
<name>A0A4C1UUG0_EUMVA</name>
<proteinExistence type="predicted"/>
<evidence type="ECO:0000313" key="3">
    <source>
        <dbReference type="Proteomes" id="UP000299102"/>
    </source>
</evidence>
<reference evidence="2 3" key="1">
    <citation type="journal article" date="2019" name="Commun. Biol.">
        <title>The bagworm genome reveals a unique fibroin gene that provides high tensile strength.</title>
        <authorList>
            <person name="Kono N."/>
            <person name="Nakamura H."/>
            <person name="Ohtoshi R."/>
            <person name="Tomita M."/>
            <person name="Numata K."/>
            <person name="Arakawa K."/>
        </authorList>
    </citation>
    <scope>NUCLEOTIDE SEQUENCE [LARGE SCALE GENOMIC DNA]</scope>
</reference>
<organism evidence="2 3">
    <name type="scientific">Eumeta variegata</name>
    <name type="common">Bagworm moth</name>
    <name type="synonym">Eumeta japonica</name>
    <dbReference type="NCBI Taxonomy" id="151549"/>
    <lineage>
        <taxon>Eukaryota</taxon>
        <taxon>Metazoa</taxon>
        <taxon>Ecdysozoa</taxon>
        <taxon>Arthropoda</taxon>
        <taxon>Hexapoda</taxon>
        <taxon>Insecta</taxon>
        <taxon>Pterygota</taxon>
        <taxon>Neoptera</taxon>
        <taxon>Endopterygota</taxon>
        <taxon>Lepidoptera</taxon>
        <taxon>Glossata</taxon>
        <taxon>Ditrysia</taxon>
        <taxon>Tineoidea</taxon>
        <taxon>Psychidae</taxon>
        <taxon>Oiketicinae</taxon>
        <taxon>Eumeta</taxon>
    </lineage>
</organism>
<dbReference type="AlphaFoldDB" id="A0A4C1UUG0"/>
<feature type="region of interest" description="Disordered" evidence="1">
    <location>
        <begin position="14"/>
        <end position="46"/>
    </location>
</feature>
<dbReference type="Proteomes" id="UP000299102">
    <property type="component" value="Unassembled WGS sequence"/>
</dbReference>
<dbReference type="EMBL" id="BGZK01000229">
    <property type="protein sequence ID" value="GBP30133.1"/>
    <property type="molecule type" value="Genomic_DNA"/>
</dbReference>
<evidence type="ECO:0000256" key="1">
    <source>
        <dbReference type="SAM" id="MobiDB-lite"/>
    </source>
</evidence>
<protein>
    <submittedName>
        <fullName evidence="2">Uncharacterized protein</fullName>
    </submittedName>
</protein>